<sequence>MSYRVDAGLYATGKPTAESPVFVTANYKLTFDLLRRAIASIDGWILVLDTLGINVWCAAGKGTFGTDELVDRIEFSRLGDVVSHRKLILPQLAGPGVAGYEVKKRSGFQVIYGPVRAEDIPEFLRQGLKAEERMRIKDFRFMERLALVPMEVVPAVKSALYAVAGLLVLCFLFAGLSTSKALGWFVIPAAAIGTSILAGAVLTPLLLPWLPGRAFSIKGFVVGILSALLVVSFIHSSGILGMGVLLVSIPAMTAYLAMNFTGSSTFTSLSGVRKEMRFALPLEIGGAGAGLLLWIIALLGG</sequence>
<feature type="domain" description="CO dehydrogenase/acetyl-CoA synthase delta subunit TIM barrel" evidence="2">
    <location>
        <begin position="4"/>
        <end position="122"/>
    </location>
</feature>
<reference evidence="3" key="1">
    <citation type="journal article" date="2020" name="Biotechnol. Biofuels">
        <title>New insights from the biogas microbiome by comprehensive genome-resolved metagenomics of nearly 1600 species originating from multiple anaerobic digesters.</title>
        <authorList>
            <person name="Campanaro S."/>
            <person name="Treu L."/>
            <person name="Rodriguez-R L.M."/>
            <person name="Kovalovszki A."/>
            <person name="Ziels R.M."/>
            <person name="Maus I."/>
            <person name="Zhu X."/>
            <person name="Kougias P.G."/>
            <person name="Basile A."/>
            <person name="Luo G."/>
            <person name="Schluter A."/>
            <person name="Konstantinidis K.T."/>
            <person name="Angelidaki I."/>
        </authorList>
    </citation>
    <scope>NUCLEOTIDE SEQUENCE</scope>
    <source>
        <strain evidence="3">AS06rmzACSIP_7</strain>
    </source>
</reference>
<protein>
    <submittedName>
        <fullName evidence="3">Acetyl-CoA synthase subunit gamma</fullName>
    </submittedName>
</protein>
<proteinExistence type="predicted"/>
<evidence type="ECO:0000313" key="3">
    <source>
        <dbReference type="EMBL" id="NLW36012.1"/>
    </source>
</evidence>
<dbReference type="NCBIfam" id="NF040863">
    <property type="entry name" value="HgcA_corrinoid"/>
    <property type="match status" value="1"/>
</dbReference>
<evidence type="ECO:0000256" key="1">
    <source>
        <dbReference type="SAM" id="Phobius"/>
    </source>
</evidence>
<dbReference type="Pfam" id="PF03599">
    <property type="entry name" value="CdhD"/>
    <property type="match status" value="1"/>
</dbReference>
<keyword evidence="1" id="KW-0472">Membrane</keyword>
<feature type="transmembrane region" description="Helical" evidence="1">
    <location>
        <begin position="159"/>
        <end position="176"/>
    </location>
</feature>
<dbReference type="EMBL" id="JAAYEE010000202">
    <property type="protein sequence ID" value="NLW36012.1"/>
    <property type="molecule type" value="Genomic_DNA"/>
</dbReference>
<feature type="transmembrane region" description="Helical" evidence="1">
    <location>
        <begin position="214"/>
        <end position="234"/>
    </location>
</feature>
<name>A0A971M4P0_9BACT</name>
<dbReference type="InterPro" id="IPR016041">
    <property type="entry name" value="Ac-CoA_synth_d_su_TIM-brl"/>
</dbReference>
<gene>
    <name evidence="3" type="ORF">GXY80_11110</name>
</gene>
<feature type="transmembrane region" description="Helical" evidence="1">
    <location>
        <begin position="278"/>
        <end position="299"/>
    </location>
</feature>
<evidence type="ECO:0000259" key="2">
    <source>
        <dbReference type="Pfam" id="PF03599"/>
    </source>
</evidence>
<feature type="transmembrane region" description="Helical" evidence="1">
    <location>
        <begin position="240"/>
        <end position="258"/>
    </location>
</feature>
<keyword evidence="1" id="KW-0812">Transmembrane</keyword>
<reference evidence="3" key="2">
    <citation type="submission" date="2020-01" db="EMBL/GenBank/DDBJ databases">
        <authorList>
            <person name="Campanaro S."/>
        </authorList>
    </citation>
    <scope>NUCLEOTIDE SEQUENCE</scope>
    <source>
        <strain evidence="3">AS06rmzACSIP_7</strain>
    </source>
</reference>
<evidence type="ECO:0000313" key="4">
    <source>
        <dbReference type="Proteomes" id="UP000777265"/>
    </source>
</evidence>
<organism evidence="3 4">
    <name type="scientific">Syntrophorhabdus aromaticivorans</name>
    <dbReference type="NCBI Taxonomy" id="328301"/>
    <lineage>
        <taxon>Bacteria</taxon>
        <taxon>Pseudomonadati</taxon>
        <taxon>Thermodesulfobacteriota</taxon>
        <taxon>Syntrophorhabdia</taxon>
        <taxon>Syntrophorhabdales</taxon>
        <taxon>Syntrophorhabdaceae</taxon>
        <taxon>Syntrophorhabdus</taxon>
    </lineage>
</organism>
<dbReference type="Proteomes" id="UP000777265">
    <property type="component" value="Unassembled WGS sequence"/>
</dbReference>
<dbReference type="Gene3D" id="3.40.50.11600">
    <property type="match status" value="1"/>
</dbReference>
<comment type="caution">
    <text evidence="3">The sequence shown here is derived from an EMBL/GenBank/DDBJ whole genome shotgun (WGS) entry which is preliminary data.</text>
</comment>
<accession>A0A971M4P0</accession>
<dbReference type="AlphaFoldDB" id="A0A971M4P0"/>
<keyword evidence="1" id="KW-1133">Transmembrane helix</keyword>
<feature type="transmembrane region" description="Helical" evidence="1">
    <location>
        <begin position="182"/>
        <end position="207"/>
    </location>
</feature>